<dbReference type="GO" id="GO:0044550">
    <property type="term" value="P:secondary metabolite biosynthetic process"/>
    <property type="evidence" value="ECO:0007669"/>
    <property type="project" value="TreeGrafter"/>
</dbReference>
<feature type="domain" description="Ketosynthase family 3 (KS3)" evidence="1">
    <location>
        <begin position="1"/>
        <end position="211"/>
    </location>
</feature>
<dbReference type="Pfam" id="PF00109">
    <property type="entry name" value="ketoacyl-synt"/>
    <property type="match status" value="1"/>
</dbReference>
<sequence length="211" mass="22236">SLTIRTGCSSSMIALNEACMAIAKGDCKAAIVGGTSLLLSPSTLASLSEQGILSPDGSSNTFSSNANGYARGEAIVAIYVKSLDSAVRDGNPIRAIVSGTATNFNGKTPTMSMPSALAQEAVIRQAYNIAGISEIERTGMFECHGTGTAAGDPIEADAIAAVFGDHGIHISSIKPNESENQSFAALWTSAFQHTPTIRRGKFFFDRRWNWR</sequence>
<dbReference type="GO" id="GO:0004312">
    <property type="term" value="F:fatty acid synthase activity"/>
    <property type="evidence" value="ECO:0007669"/>
    <property type="project" value="TreeGrafter"/>
</dbReference>
<dbReference type="AlphaFoldDB" id="A0A6A5VBW5"/>
<dbReference type="OrthoDB" id="329835at2759"/>
<dbReference type="SUPFAM" id="SSF53901">
    <property type="entry name" value="Thiolase-like"/>
    <property type="match status" value="1"/>
</dbReference>
<dbReference type="Proteomes" id="UP000800036">
    <property type="component" value="Unassembled WGS sequence"/>
</dbReference>
<dbReference type="Gene3D" id="3.40.47.10">
    <property type="match status" value="1"/>
</dbReference>
<evidence type="ECO:0000259" key="1">
    <source>
        <dbReference type="PROSITE" id="PS52004"/>
    </source>
</evidence>
<dbReference type="PROSITE" id="PS52004">
    <property type="entry name" value="KS3_2"/>
    <property type="match status" value="1"/>
</dbReference>
<organism evidence="2 3">
    <name type="scientific">Bimuria novae-zelandiae CBS 107.79</name>
    <dbReference type="NCBI Taxonomy" id="1447943"/>
    <lineage>
        <taxon>Eukaryota</taxon>
        <taxon>Fungi</taxon>
        <taxon>Dikarya</taxon>
        <taxon>Ascomycota</taxon>
        <taxon>Pezizomycotina</taxon>
        <taxon>Dothideomycetes</taxon>
        <taxon>Pleosporomycetidae</taxon>
        <taxon>Pleosporales</taxon>
        <taxon>Massarineae</taxon>
        <taxon>Didymosphaeriaceae</taxon>
        <taxon>Bimuria</taxon>
    </lineage>
</organism>
<dbReference type="PANTHER" id="PTHR43775:SF28">
    <property type="entry name" value="SYNTHASE, PUTATIVE-RELATED"/>
    <property type="match status" value="1"/>
</dbReference>
<keyword evidence="3" id="KW-1185">Reference proteome</keyword>
<dbReference type="GO" id="GO:0006633">
    <property type="term" value="P:fatty acid biosynthetic process"/>
    <property type="evidence" value="ECO:0007669"/>
    <property type="project" value="TreeGrafter"/>
</dbReference>
<dbReference type="InterPro" id="IPR014031">
    <property type="entry name" value="Ketoacyl_synth_C"/>
</dbReference>
<accession>A0A6A5VBW5</accession>
<dbReference type="Pfam" id="PF02801">
    <property type="entry name" value="Ketoacyl-synt_C"/>
    <property type="match status" value="1"/>
</dbReference>
<dbReference type="SMART" id="SM00825">
    <property type="entry name" value="PKS_KS"/>
    <property type="match status" value="1"/>
</dbReference>
<name>A0A6A5VBW5_9PLEO</name>
<protein>
    <submittedName>
        <fullName evidence="2">Thiolase-like protein</fullName>
    </submittedName>
</protein>
<gene>
    <name evidence="2" type="ORF">BU23DRAFT_462365</name>
</gene>
<dbReference type="InterPro" id="IPR020841">
    <property type="entry name" value="PKS_Beta-ketoAc_synthase_dom"/>
</dbReference>
<dbReference type="InterPro" id="IPR050091">
    <property type="entry name" value="PKS_NRPS_Biosynth_Enz"/>
</dbReference>
<dbReference type="CDD" id="cd00833">
    <property type="entry name" value="PKS"/>
    <property type="match status" value="1"/>
</dbReference>
<feature type="non-terminal residue" evidence="2">
    <location>
        <position position="1"/>
    </location>
</feature>
<evidence type="ECO:0000313" key="3">
    <source>
        <dbReference type="Proteomes" id="UP000800036"/>
    </source>
</evidence>
<dbReference type="PANTHER" id="PTHR43775">
    <property type="entry name" value="FATTY ACID SYNTHASE"/>
    <property type="match status" value="1"/>
</dbReference>
<dbReference type="EMBL" id="ML976676">
    <property type="protein sequence ID" value="KAF1974180.1"/>
    <property type="molecule type" value="Genomic_DNA"/>
</dbReference>
<reference evidence="2" key="1">
    <citation type="journal article" date="2020" name="Stud. Mycol.">
        <title>101 Dothideomycetes genomes: a test case for predicting lifestyles and emergence of pathogens.</title>
        <authorList>
            <person name="Haridas S."/>
            <person name="Albert R."/>
            <person name="Binder M."/>
            <person name="Bloem J."/>
            <person name="Labutti K."/>
            <person name="Salamov A."/>
            <person name="Andreopoulos B."/>
            <person name="Baker S."/>
            <person name="Barry K."/>
            <person name="Bills G."/>
            <person name="Bluhm B."/>
            <person name="Cannon C."/>
            <person name="Castanera R."/>
            <person name="Culley D."/>
            <person name="Daum C."/>
            <person name="Ezra D."/>
            <person name="Gonzalez J."/>
            <person name="Henrissat B."/>
            <person name="Kuo A."/>
            <person name="Liang C."/>
            <person name="Lipzen A."/>
            <person name="Lutzoni F."/>
            <person name="Magnuson J."/>
            <person name="Mondo S."/>
            <person name="Nolan M."/>
            <person name="Ohm R."/>
            <person name="Pangilinan J."/>
            <person name="Park H.-J."/>
            <person name="Ramirez L."/>
            <person name="Alfaro M."/>
            <person name="Sun H."/>
            <person name="Tritt A."/>
            <person name="Yoshinaga Y."/>
            <person name="Zwiers L.-H."/>
            <person name="Turgeon B."/>
            <person name="Goodwin S."/>
            <person name="Spatafora J."/>
            <person name="Crous P."/>
            <person name="Grigoriev I."/>
        </authorList>
    </citation>
    <scope>NUCLEOTIDE SEQUENCE</scope>
    <source>
        <strain evidence="2">CBS 107.79</strain>
    </source>
</reference>
<proteinExistence type="predicted"/>
<dbReference type="InterPro" id="IPR016039">
    <property type="entry name" value="Thiolase-like"/>
</dbReference>
<dbReference type="InterPro" id="IPR014030">
    <property type="entry name" value="Ketoacyl_synth_N"/>
</dbReference>
<evidence type="ECO:0000313" key="2">
    <source>
        <dbReference type="EMBL" id="KAF1974180.1"/>
    </source>
</evidence>